<feature type="transmembrane region" description="Helical" evidence="3">
    <location>
        <begin position="72"/>
        <end position="93"/>
    </location>
</feature>
<dbReference type="PANTHER" id="PTHR22911:SF79">
    <property type="entry name" value="MOBA-LIKE NTP TRANSFERASE DOMAIN-CONTAINING PROTEIN"/>
    <property type="match status" value="1"/>
</dbReference>
<dbReference type="PANTHER" id="PTHR22911">
    <property type="entry name" value="ACYL-MALONYL CONDENSING ENZYME-RELATED"/>
    <property type="match status" value="1"/>
</dbReference>
<keyword evidence="6" id="KW-1185">Reference proteome</keyword>
<gene>
    <name evidence="5" type="ORF">SAMN05444126_13318</name>
</gene>
<dbReference type="GO" id="GO:0016020">
    <property type="term" value="C:membrane"/>
    <property type="evidence" value="ECO:0007669"/>
    <property type="project" value="InterPro"/>
</dbReference>
<dbReference type="Proteomes" id="UP000199318">
    <property type="component" value="Unassembled WGS sequence"/>
</dbReference>
<feature type="transmembrane region" description="Helical" evidence="3">
    <location>
        <begin position="99"/>
        <end position="120"/>
    </location>
</feature>
<evidence type="ECO:0000256" key="2">
    <source>
        <dbReference type="ARBA" id="ARBA00007362"/>
    </source>
</evidence>
<dbReference type="Pfam" id="PF00892">
    <property type="entry name" value="EamA"/>
    <property type="match status" value="2"/>
</dbReference>
<feature type="transmembrane region" description="Helical" evidence="3">
    <location>
        <begin position="249"/>
        <end position="268"/>
    </location>
</feature>
<dbReference type="Gene3D" id="1.10.3730.20">
    <property type="match status" value="1"/>
</dbReference>
<sequence length="310" mass="34103">MNFAINQTVAYLLVVAGAACWGVTGLFVQQLYDFGLTPSQAVTVRLSFSSLLLFILLFLFARDYLKVRLKDLPHLVMLGIAGISLFNLFYFTVMERATVAIAVVFVYTSPIFAALIARLLYKEALTLQKSIAILLSLTGCAFAIGLLPAGGDPVTIGTILIGLLAGLFCSSYSLLGKYVTGLYHPFTTTFYALLGGALFMLPISQVWEHQQLLFSGSAWLSVFGISIVSTIAAYILFTLGLTHIESSRAAILSSVELVFSVLVSFFILQEMLTGWQAFGIVLVLLSVALTVMSFRRRLRERYPDTEYGWY</sequence>
<dbReference type="AlphaFoldDB" id="A0A1H9WE93"/>
<name>A0A1H9WE93_9BACI</name>
<organism evidence="5 6">
    <name type="scientific">Salisediminibacterium halotolerans</name>
    <dbReference type="NCBI Taxonomy" id="517425"/>
    <lineage>
        <taxon>Bacteria</taxon>
        <taxon>Bacillati</taxon>
        <taxon>Bacillota</taxon>
        <taxon>Bacilli</taxon>
        <taxon>Bacillales</taxon>
        <taxon>Bacillaceae</taxon>
        <taxon>Salisediminibacterium</taxon>
    </lineage>
</organism>
<comment type="caution">
    <text evidence="5">The sequence shown here is derived from an EMBL/GenBank/DDBJ whole genome shotgun (WGS) entry which is preliminary data.</text>
</comment>
<feature type="transmembrane region" description="Helical" evidence="3">
    <location>
        <begin position="182"/>
        <end position="204"/>
    </location>
</feature>
<feature type="transmembrane region" description="Helical" evidence="3">
    <location>
        <begin position="216"/>
        <end position="237"/>
    </location>
</feature>
<accession>A0A1H9WE93</accession>
<feature type="transmembrane region" description="Helical" evidence="3">
    <location>
        <begin position="9"/>
        <end position="28"/>
    </location>
</feature>
<evidence type="ECO:0000313" key="6">
    <source>
        <dbReference type="Proteomes" id="UP000199318"/>
    </source>
</evidence>
<reference evidence="6" key="1">
    <citation type="submission" date="2016-10" db="EMBL/GenBank/DDBJ databases">
        <authorList>
            <person name="de Groot N.N."/>
        </authorList>
    </citation>
    <scope>NUCLEOTIDE SEQUENCE [LARGE SCALE GENOMIC DNA]</scope>
    <source>
        <strain evidence="6">10nlg</strain>
    </source>
</reference>
<feature type="transmembrane region" description="Helical" evidence="3">
    <location>
        <begin position="40"/>
        <end position="60"/>
    </location>
</feature>
<dbReference type="OrthoDB" id="6707571at2"/>
<feature type="domain" description="EamA" evidence="4">
    <location>
        <begin position="159"/>
        <end position="291"/>
    </location>
</feature>
<feature type="domain" description="EamA" evidence="4">
    <location>
        <begin position="10"/>
        <end position="143"/>
    </location>
</feature>
<keyword evidence="3" id="KW-1133">Transmembrane helix</keyword>
<feature type="transmembrane region" description="Helical" evidence="3">
    <location>
        <begin position="132"/>
        <end position="150"/>
    </location>
</feature>
<dbReference type="SUPFAM" id="SSF103481">
    <property type="entry name" value="Multidrug resistance efflux transporter EmrE"/>
    <property type="match status" value="2"/>
</dbReference>
<feature type="transmembrane region" description="Helical" evidence="3">
    <location>
        <begin position="274"/>
        <end position="294"/>
    </location>
</feature>
<proteinExistence type="inferred from homology"/>
<comment type="subcellular location">
    <subcellularLocation>
        <location evidence="1">Endomembrane system</location>
        <topology evidence="1">Multi-pass membrane protein</topology>
    </subcellularLocation>
</comment>
<feature type="transmembrane region" description="Helical" evidence="3">
    <location>
        <begin position="156"/>
        <end position="175"/>
    </location>
</feature>
<protein>
    <submittedName>
        <fullName evidence="5">Threonine/homoserine efflux transporter RhtA</fullName>
    </submittedName>
</protein>
<comment type="similarity">
    <text evidence="2">Belongs to the EamA transporter family.</text>
</comment>
<evidence type="ECO:0000259" key="4">
    <source>
        <dbReference type="Pfam" id="PF00892"/>
    </source>
</evidence>
<evidence type="ECO:0000256" key="1">
    <source>
        <dbReference type="ARBA" id="ARBA00004127"/>
    </source>
</evidence>
<dbReference type="EMBL" id="FOGV01000033">
    <property type="protein sequence ID" value="SES32144.1"/>
    <property type="molecule type" value="Genomic_DNA"/>
</dbReference>
<dbReference type="InterPro" id="IPR000620">
    <property type="entry name" value="EamA_dom"/>
</dbReference>
<dbReference type="RefSeq" id="WP_093074705.1">
    <property type="nucleotide sequence ID" value="NZ_FOGV01000033.1"/>
</dbReference>
<dbReference type="STRING" id="1464123.SAMN05444126_13318"/>
<dbReference type="InterPro" id="IPR037185">
    <property type="entry name" value="EmrE-like"/>
</dbReference>
<keyword evidence="3" id="KW-0472">Membrane</keyword>
<evidence type="ECO:0000256" key="3">
    <source>
        <dbReference type="SAM" id="Phobius"/>
    </source>
</evidence>
<keyword evidence="3" id="KW-0812">Transmembrane</keyword>
<evidence type="ECO:0000313" key="5">
    <source>
        <dbReference type="EMBL" id="SES32144.1"/>
    </source>
</evidence>